<dbReference type="SUPFAM" id="SSF48452">
    <property type="entry name" value="TPR-like"/>
    <property type="match status" value="2"/>
</dbReference>
<keyword evidence="3" id="KW-0677">Repeat</keyword>
<reference evidence="8 9" key="1">
    <citation type="submission" date="2023-08" db="EMBL/GenBank/DDBJ databases">
        <title>A Necator americanus chromosomal reference genome.</title>
        <authorList>
            <person name="Ilik V."/>
            <person name="Petrzelkova K.J."/>
            <person name="Pardy F."/>
            <person name="Fuh T."/>
            <person name="Niatou-Singa F.S."/>
            <person name="Gouil Q."/>
            <person name="Baker L."/>
            <person name="Ritchie M.E."/>
            <person name="Jex A.R."/>
            <person name="Gazzola D."/>
            <person name="Li H."/>
            <person name="Toshio Fujiwara R."/>
            <person name="Zhan B."/>
            <person name="Aroian R.V."/>
            <person name="Pafco B."/>
            <person name="Schwarz E.M."/>
        </authorList>
    </citation>
    <scope>NUCLEOTIDE SEQUENCE [LARGE SCALE GENOMIC DNA]</scope>
    <source>
        <strain evidence="8 9">Aroian</strain>
        <tissue evidence="8">Whole animal</tissue>
    </source>
</reference>
<feature type="compositionally biased region" description="Low complexity" evidence="7">
    <location>
        <begin position="96"/>
        <end position="111"/>
    </location>
</feature>
<feature type="compositionally biased region" description="Low complexity" evidence="7">
    <location>
        <begin position="1"/>
        <end position="12"/>
    </location>
</feature>
<protein>
    <recommendedName>
        <fullName evidence="10">HAT repeat protein</fullName>
    </recommendedName>
</protein>
<evidence type="ECO:0000256" key="5">
    <source>
        <dbReference type="ARBA" id="ARBA00023242"/>
    </source>
</evidence>
<evidence type="ECO:0000256" key="4">
    <source>
        <dbReference type="ARBA" id="ARBA00023187"/>
    </source>
</evidence>
<dbReference type="Pfam" id="PF23240">
    <property type="entry name" value="HAT_PRP39_N"/>
    <property type="match status" value="1"/>
</dbReference>
<dbReference type="PANTHER" id="PTHR17204">
    <property type="entry name" value="PRE-MRNA PROCESSING PROTEIN PRP39-RELATED"/>
    <property type="match status" value="1"/>
</dbReference>
<feature type="compositionally biased region" description="Basic and acidic residues" evidence="7">
    <location>
        <begin position="676"/>
        <end position="714"/>
    </location>
</feature>
<keyword evidence="2" id="KW-0507">mRNA processing</keyword>
<dbReference type="InterPro" id="IPR011990">
    <property type="entry name" value="TPR-like_helical_dom_sf"/>
</dbReference>
<keyword evidence="4" id="KW-0508">mRNA splicing</keyword>
<evidence type="ECO:0000256" key="1">
    <source>
        <dbReference type="ARBA" id="ARBA00004123"/>
    </source>
</evidence>
<evidence type="ECO:0000313" key="8">
    <source>
        <dbReference type="EMBL" id="KAK6753404.1"/>
    </source>
</evidence>
<dbReference type="SMART" id="SM00386">
    <property type="entry name" value="HAT"/>
    <property type="match status" value="6"/>
</dbReference>
<dbReference type="InterPro" id="IPR003107">
    <property type="entry name" value="HAT"/>
</dbReference>
<evidence type="ECO:0000256" key="2">
    <source>
        <dbReference type="ARBA" id="ARBA00022664"/>
    </source>
</evidence>
<dbReference type="InterPro" id="IPR059164">
    <property type="entry name" value="HAT_PRP39_C"/>
</dbReference>
<feature type="region of interest" description="Disordered" evidence="7">
    <location>
        <begin position="1"/>
        <end position="122"/>
    </location>
</feature>
<evidence type="ECO:0008006" key="10">
    <source>
        <dbReference type="Google" id="ProtNLM"/>
    </source>
</evidence>
<comment type="similarity">
    <text evidence="6">Belongs to the PRP39 family.</text>
</comment>
<dbReference type="Gene3D" id="1.25.40.10">
    <property type="entry name" value="Tetratricopeptide repeat domain"/>
    <property type="match status" value="2"/>
</dbReference>
<dbReference type="Proteomes" id="UP001303046">
    <property type="component" value="Unassembled WGS sequence"/>
</dbReference>
<comment type="caution">
    <text evidence="8">The sequence shown here is derived from an EMBL/GenBank/DDBJ whole genome shotgun (WGS) entry which is preliminary data.</text>
</comment>
<evidence type="ECO:0000256" key="7">
    <source>
        <dbReference type="SAM" id="MobiDB-lite"/>
    </source>
</evidence>
<proteinExistence type="inferred from homology"/>
<organism evidence="8 9">
    <name type="scientific">Necator americanus</name>
    <name type="common">Human hookworm</name>
    <dbReference type="NCBI Taxonomy" id="51031"/>
    <lineage>
        <taxon>Eukaryota</taxon>
        <taxon>Metazoa</taxon>
        <taxon>Ecdysozoa</taxon>
        <taxon>Nematoda</taxon>
        <taxon>Chromadorea</taxon>
        <taxon>Rhabditida</taxon>
        <taxon>Rhabditina</taxon>
        <taxon>Rhabditomorpha</taxon>
        <taxon>Strongyloidea</taxon>
        <taxon>Ancylostomatidae</taxon>
        <taxon>Bunostominae</taxon>
        <taxon>Necator</taxon>
    </lineage>
</organism>
<evidence type="ECO:0000313" key="9">
    <source>
        <dbReference type="Proteomes" id="UP001303046"/>
    </source>
</evidence>
<dbReference type="EMBL" id="JAVFWL010000005">
    <property type="protein sequence ID" value="KAK6753404.1"/>
    <property type="molecule type" value="Genomic_DNA"/>
</dbReference>
<comment type="subcellular location">
    <subcellularLocation>
        <location evidence="1">Nucleus</location>
    </subcellularLocation>
</comment>
<name>A0ABR1DSJ3_NECAM</name>
<gene>
    <name evidence="8" type="primary">Necator_chrV.g17574</name>
    <name evidence="8" type="ORF">RB195_012784</name>
</gene>
<evidence type="ECO:0000256" key="3">
    <source>
        <dbReference type="ARBA" id="ARBA00022737"/>
    </source>
</evidence>
<dbReference type="Pfam" id="PF23241">
    <property type="entry name" value="HAT_PRP39_C"/>
    <property type="match status" value="1"/>
</dbReference>
<sequence>MNLNSRSRSSSRSPERSRRRRCGSPGLSSRDGSRPRSRSRRGSSSTSKSRGRSRDCRENANRSMEASPESRSRSHSPSPSNGAGDDSSSSHHGRGRSSNSRSQSDSDQGSRSRSRSPDFDRNEALRDSWAAVRKQPDNFDGWIILLTQADQCDDLKLAREVYNRFLNKYPYCYGFWKKYADMERRHQNFSDALSVWERGILAIPLSIDLWLGFLSFMRELAPQSDRGVEKLRELYDRALSMAGYEFHSDRLWQDYIAWEEAQREWRRVADIYDRLIRIPTAMYKSHMERFEAIVNMCNPLDLVSDEELKDIFDVVRRKCDVGIDQILIVETTDVDAAESADSSEDGKPKKVVRKSIHPEALPHFRAEILAQRYRWHKETEAMIIARMPFEEQIKRPYFHVKPLEAEQLKNWRLYLDFEIAEGNETRITVLFERCLIACAMYDQFWTKYARWTLKQRGSDAARGVYRRAQQHIPGNVRLALAFSAFEESLGNYSDAGSILSSFRRKHPGYAAVELRIIGMMRRRADAERSPDYSGVISKFERLIHSPDTPRHLSSYYSIKLARFHLKTRNDRRLAEKIIRRALERDRDNIQLLLQLIDIAFTNPDFSQSAVIEAFDFAIKSNIPDAEKLQFSQRKLDFLEDLSYDIDVLQEHQDAHVTLLGELENPPTTTRKRRHDTRTDSKYYGDRDHESSRRSSRYSDHRDSRNSYLDSHRGVKDTTGYCVSSNAYQPIQPVYYGNQGYQQ</sequence>
<feature type="region of interest" description="Disordered" evidence="7">
    <location>
        <begin position="662"/>
        <end position="714"/>
    </location>
</feature>
<keyword evidence="5" id="KW-0539">Nucleus</keyword>
<dbReference type="PANTHER" id="PTHR17204:SF5">
    <property type="entry name" value="PRE-MRNA-PROCESSING FACTOR 39"/>
    <property type="match status" value="1"/>
</dbReference>
<feature type="compositionally biased region" description="Low complexity" evidence="7">
    <location>
        <begin position="75"/>
        <end position="87"/>
    </location>
</feature>
<keyword evidence="9" id="KW-1185">Reference proteome</keyword>
<accession>A0ABR1DSJ3</accession>
<evidence type="ECO:0000256" key="6">
    <source>
        <dbReference type="ARBA" id="ARBA00038019"/>
    </source>
</evidence>